<feature type="transmembrane region" description="Helical" evidence="1">
    <location>
        <begin position="111"/>
        <end position="129"/>
    </location>
</feature>
<keyword evidence="1" id="KW-0812">Transmembrane</keyword>
<feature type="transmembrane region" description="Helical" evidence="1">
    <location>
        <begin position="230"/>
        <end position="254"/>
    </location>
</feature>
<keyword evidence="3" id="KW-1185">Reference proteome</keyword>
<evidence type="ECO:0000313" key="2">
    <source>
        <dbReference type="EMBL" id="KAF5384649.1"/>
    </source>
</evidence>
<dbReference type="Proteomes" id="UP000518752">
    <property type="component" value="Unassembled WGS sequence"/>
</dbReference>
<accession>A0A8H5HK35</accession>
<evidence type="ECO:0000313" key="3">
    <source>
        <dbReference type="Proteomes" id="UP000518752"/>
    </source>
</evidence>
<name>A0A8H5HK35_9AGAR</name>
<evidence type="ECO:0000256" key="1">
    <source>
        <dbReference type="SAM" id="Phobius"/>
    </source>
</evidence>
<dbReference type="EMBL" id="JAACJN010000042">
    <property type="protein sequence ID" value="KAF5384649.1"/>
    <property type="molecule type" value="Genomic_DNA"/>
</dbReference>
<sequence length="361" mass="39813">MCFWVSLVNVLELMFFVIALALLAMAVSMSGLHFRRAHIAVTIAAAPPNWVGFPPWSISSLDIAGGGKLLYSFALVKTRKLSRRHVGLSVKDLFGMVCAESWLFAHEEPGVYALIVIWELLFPFFVYGISGNVIRKCLEDVIRHPLGGRDELTSARVYSADGSHQHTVVLDCHIFGYWVMAGWNTKLFNFVEDGSFLFVDSVVWNFILKFIMVLVCNSSHLPGVIGSGLVLGYGCPICWLLVASVLLSLGHLLLEAFMLQYGKWNRPSPFSYVWGYGIYHGGCDHIMPSIRSNLLRNFSNAARASLWSSLAGRRSLLVGARLKSPPHPSKGGSLVSVGSEVVVVVCGAVVRDWYYVEAGIP</sequence>
<dbReference type="AlphaFoldDB" id="A0A8H5HK35"/>
<keyword evidence="1" id="KW-0472">Membrane</keyword>
<comment type="caution">
    <text evidence="2">The sequence shown here is derived from an EMBL/GenBank/DDBJ whole genome shotgun (WGS) entry which is preliminary data.</text>
</comment>
<feature type="transmembrane region" description="Helical" evidence="1">
    <location>
        <begin position="196"/>
        <end position="215"/>
    </location>
</feature>
<feature type="transmembrane region" description="Helical" evidence="1">
    <location>
        <begin position="6"/>
        <end position="27"/>
    </location>
</feature>
<gene>
    <name evidence="2" type="ORF">D9757_007443</name>
</gene>
<reference evidence="2 3" key="1">
    <citation type="journal article" date="2020" name="ISME J.">
        <title>Uncovering the hidden diversity of litter-decomposition mechanisms in mushroom-forming fungi.</title>
        <authorList>
            <person name="Floudas D."/>
            <person name="Bentzer J."/>
            <person name="Ahren D."/>
            <person name="Johansson T."/>
            <person name="Persson P."/>
            <person name="Tunlid A."/>
        </authorList>
    </citation>
    <scope>NUCLEOTIDE SEQUENCE [LARGE SCALE GENOMIC DNA]</scope>
    <source>
        <strain evidence="2 3">CBS 406.79</strain>
    </source>
</reference>
<organism evidence="2 3">
    <name type="scientific">Collybiopsis confluens</name>
    <dbReference type="NCBI Taxonomy" id="2823264"/>
    <lineage>
        <taxon>Eukaryota</taxon>
        <taxon>Fungi</taxon>
        <taxon>Dikarya</taxon>
        <taxon>Basidiomycota</taxon>
        <taxon>Agaricomycotina</taxon>
        <taxon>Agaricomycetes</taxon>
        <taxon>Agaricomycetidae</taxon>
        <taxon>Agaricales</taxon>
        <taxon>Marasmiineae</taxon>
        <taxon>Omphalotaceae</taxon>
        <taxon>Collybiopsis</taxon>
    </lineage>
</organism>
<proteinExistence type="predicted"/>
<protein>
    <submittedName>
        <fullName evidence="2">Uncharacterized protein</fullName>
    </submittedName>
</protein>
<keyword evidence="1" id="KW-1133">Transmembrane helix</keyword>